<feature type="binding site" evidence="4">
    <location>
        <position position="325"/>
    </location>
    <ligand>
        <name>S-adenosyl-L-methionine</name>
        <dbReference type="ChEBI" id="CHEBI:59789"/>
    </ligand>
</feature>
<dbReference type="GO" id="GO:0070041">
    <property type="term" value="F:rRNA (uridine-C5-)-methyltransferase activity"/>
    <property type="evidence" value="ECO:0007669"/>
    <property type="project" value="TreeGrafter"/>
</dbReference>
<feature type="binding site" evidence="4">
    <location>
        <position position="371"/>
    </location>
    <ligand>
        <name>S-adenosyl-L-methionine</name>
        <dbReference type="ChEBI" id="CHEBI:59789"/>
    </ligand>
</feature>
<keyword evidence="2 4" id="KW-0808">Transferase</keyword>
<feature type="region of interest" description="Disordered" evidence="6">
    <location>
        <begin position="1"/>
        <end position="20"/>
    </location>
</feature>
<dbReference type="AlphaFoldDB" id="A0A8J7U1H7"/>
<evidence type="ECO:0000256" key="1">
    <source>
        <dbReference type="ARBA" id="ARBA00022603"/>
    </source>
</evidence>
<reference evidence="8" key="1">
    <citation type="submission" date="2021-03" db="EMBL/GenBank/DDBJ databases">
        <authorList>
            <person name="Wang G."/>
        </authorList>
    </citation>
    <scope>NUCLEOTIDE SEQUENCE</scope>
    <source>
        <strain evidence="8">KCTC 12899</strain>
    </source>
</reference>
<keyword evidence="3 4" id="KW-0949">S-adenosyl-L-methionine</keyword>
<dbReference type="PROSITE" id="PS51687">
    <property type="entry name" value="SAM_MT_RNA_M5U"/>
    <property type="match status" value="1"/>
</dbReference>
<feature type="active site" description="Nucleophile" evidence="4">
    <location>
        <position position="398"/>
    </location>
</feature>
<evidence type="ECO:0000256" key="2">
    <source>
        <dbReference type="ARBA" id="ARBA00022679"/>
    </source>
</evidence>
<evidence type="ECO:0000313" key="9">
    <source>
        <dbReference type="Proteomes" id="UP000664417"/>
    </source>
</evidence>
<dbReference type="InterPro" id="IPR029063">
    <property type="entry name" value="SAM-dependent_MTases_sf"/>
</dbReference>
<accession>A0A8J7U1H7</accession>
<feature type="domain" description="TRAM" evidence="7">
    <location>
        <begin position="17"/>
        <end position="77"/>
    </location>
</feature>
<dbReference type="PROSITE" id="PS50926">
    <property type="entry name" value="TRAM"/>
    <property type="match status" value="1"/>
</dbReference>
<dbReference type="InterPro" id="IPR010280">
    <property type="entry name" value="U5_MeTrfase_fam"/>
</dbReference>
<dbReference type="InterPro" id="IPR002792">
    <property type="entry name" value="TRAM_dom"/>
</dbReference>
<name>A0A8J7U1H7_9BACT</name>
<comment type="caution">
    <text evidence="8">The sequence shown here is derived from an EMBL/GenBank/DDBJ whole genome shotgun (WGS) entry which is preliminary data.</text>
</comment>
<evidence type="ECO:0000256" key="4">
    <source>
        <dbReference type="PROSITE-ProRule" id="PRU01024"/>
    </source>
</evidence>
<proteinExistence type="inferred from homology"/>
<comment type="similarity">
    <text evidence="4">Belongs to the class I-like SAM-binding methyltransferase superfamily. RNA M5U methyltransferase family.</text>
</comment>
<dbReference type="GO" id="GO:0070475">
    <property type="term" value="P:rRNA base methylation"/>
    <property type="evidence" value="ECO:0007669"/>
    <property type="project" value="TreeGrafter"/>
</dbReference>
<dbReference type="EMBL" id="JAFREP010000003">
    <property type="protein sequence ID" value="MBO1317537.1"/>
    <property type="molecule type" value="Genomic_DNA"/>
</dbReference>
<dbReference type="InterPro" id="IPR012340">
    <property type="entry name" value="NA-bd_OB-fold"/>
</dbReference>
<dbReference type="SUPFAM" id="SSF53335">
    <property type="entry name" value="S-adenosyl-L-methionine-dependent methyltransferases"/>
    <property type="match status" value="1"/>
</dbReference>
<protein>
    <submittedName>
        <fullName evidence="8">Class I SAM-dependent RNA methyltransferase</fullName>
    </submittedName>
</protein>
<evidence type="ECO:0000256" key="6">
    <source>
        <dbReference type="SAM" id="MobiDB-lite"/>
    </source>
</evidence>
<dbReference type="InterPro" id="IPR030390">
    <property type="entry name" value="MeTrfase_TrmA_AS"/>
</dbReference>
<feature type="binding site" evidence="4">
    <location>
        <position position="273"/>
    </location>
    <ligand>
        <name>S-adenosyl-L-methionine</name>
        <dbReference type="ChEBI" id="CHEBI:59789"/>
    </ligand>
</feature>
<dbReference type="Pfam" id="PF01938">
    <property type="entry name" value="TRAM"/>
    <property type="match status" value="1"/>
</dbReference>
<evidence type="ECO:0000259" key="7">
    <source>
        <dbReference type="PROSITE" id="PS50926"/>
    </source>
</evidence>
<dbReference type="PANTHER" id="PTHR11061:SF30">
    <property type="entry name" value="TRNA (URACIL(54)-C(5))-METHYLTRANSFERASE"/>
    <property type="match status" value="1"/>
</dbReference>
<evidence type="ECO:0000256" key="3">
    <source>
        <dbReference type="ARBA" id="ARBA00022691"/>
    </source>
</evidence>
<dbReference type="PANTHER" id="PTHR11061">
    <property type="entry name" value="RNA M5U METHYLTRANSFERASE"/>
    <property type="match status" value="1"/>
</dbReference>
<evidence type="ECO:0000313" key="8">
    <source>
        <dbReference type="EMBL" id="MBO1317537.1"/>
    </source>
</evidence>
<dbReference type="Proteomes" id="UP000664417">
    <property type="component" value="Unassembled WGS sequence"/>
</dbReference>
<organism evidence="8 9">
    <name type="scientific">Acanthopleuribacter pedis</name>
    <dbReference type="NCBI Taxonomy" id="442870"/>
    <lineage>
        <taxon>Bacteria</taxon>
        <taxon>Pseudomonadati</taxon>
        <taxon>Acidobacteriota</taxon>
        <taxon>Holophagae</taxon>
        <taxon>Acanthopleuribacterales</taxon>
        <taxon>Acanthopleuribacteraceae</taxon>
        <taxon>Acanthopleuribacter</taxon>
    </lineage>
</organism>
<dbReference type="Gene3D" id="2.40.50.1070">
    <property type="match status" value="1"/>
</dbReference>
<comment type="caution">
    <text evidence="4">Lacks conserved residue(s) required for the propagation of feature annotation.</text>
</comment>
<dbReference type="SUPFAM" id="SSF50249">
    <property type="entry name" value="Nucleic acid-binding proteins"/>
    <property type="match status" value="1"/>
</dbReference>
<sequence>MSDHGEPDFSPLKEINNVTTFPPPQEVSIEKILNNGAGLARTGEGQVVFVNGALDGERYHIKAWHKRRGSLWAHEATRLSDSPQRTAPDCPSANHCGGCQLRHVRAENEAAIKAAFFSDTCGRIGKWSVSETEITAFPRPHSRYRGKFQVNGGKLGFHEAGSNRIAPIRTCDVLPASVFDALPRLVKITQDTAFKGFIFYACSPDEKNPCFLFEGRAEKPKKVLSLIQRSGLPVARIGWRAGGNSSKQWLPTPTLTMRWCDWRVTLETDQFFQTNPASWPRFWDQVRAYQQQVQPRLIWDVHAGSGFLSAALRGIGDTCNLVLSEPDPRAITNLKRNLTNHNGVTVVHGTAEDVIKQGSLAEQPVDGLILDPPRVGLSDILIDWIATARPASLLAFSCDSGTFARDLKKLRAAGYEPRGAAEIMDVVPGSLRFESVLTLVDSRNSRFRLT</sequence>
<keyword evidence="1 4" id="KW-0489">Methyltransferase</keyword>
<dbReference type="PROSITE" id="PS01230">
    <property type="entry name" value="TRMA_1"/>
    <property type="match status" value="1"/>
</dbReference>
<dbReference type="RefSeq" id="WP_207856809.1">
    <property type="nucleotide sequence ID" value="NZ_JAFREP010000003.1"/>
</dbReference>
<keyword evidence="9" id="KW-1185">Reference proteome</keyword>
<dbReference type="Gene3D" id="2.40.50.140">
    <property type="entry name" value="Nucleic acid-binding proteins"/>
    <property type="match status" value="1"/>
</dbReference>
<dbReference type="Gene3D" id="3.40.50.150">
    <property type="entry name" value="Vaccinia Virus protein VP39"/>
    <property type="match status" value="1"/>
</dbReference>
<gene>
    <name evidence="8" type="ORF">J3U88_03625</name>
</gene>
<evidence type="ECO:0000256" key="5">
    <source>
        <dbReference type="PROSITE-ProRule" id="PRU10015"/>
    </source>
</evidence>
<feature type="active site" evidence="5">
    <location>
        <position position="398"/>
    </location>
</feature>